<dbReference type="EMBL" id="CM010725">
    <property type="protein sequence ID" value="RZC82319.1"/>
    <property type="molecule type" value="Genomic_DNA"/>
</dbReference>
<feature type="region of interest" description="Disordered" evidence="1">
    <location>
        <begin position="68"/>
        <end position="89"/>
    </location>
</feature>
<gene>
    <name evidence="3" type="ORF">C5167_045107</name>
</gene>
<protein>
    <submittedName>
        <fullName evidence="3">Uncharacterized protein</fullName>
    </submittedName>
</protein>
<proteinExistence type="predicted"/>
<evidence type="ECO:0000256" key="2">
    <source>
        <dbReference type="SAM" id="SignalP"/>
    </source>
</evidence>
<feature type="chain" id="PRO_5021424697" evidence="2">
    <location>
        <begin position="20"/>
        <end position="113"/>
    </location>
</feature>
<feature type="compositionally biased region" description="Pro residues" evidence="1">
    <location>
        <begin position="76"/>
        <end position="86"/>
    </location>
</feature>
<dbReference type="Gramene" id="RZC82319">
    <property type="protein sequence ID" value="RZC82319"/>
    <property type="gene ID" value="C5167_045107"/>
</dbReference>
<keyword evidence="2" id="KW-0732">Signal</keyword>
<evidence type="ECO:0000313" key="3">
    <source>
        <dbReference type="EMBL" id="RZC82319.1"/>
    </source>
</evidence>
<reference evidence="3 4" key="1">
    <citation type="journal article" date="2018" name="Science">
        <title>The opium poppy genome and morphinan production.</title>
        <authorList>
            <person name="Guo L."/>
            <person name="Winzer T."/>
            <person name="Yang X."/>
            <person name="Li Y."/>
            <person name="Ning Z."/>
            <person name="He Z."/>
            <person name="Teodor R."/>
            <person name="Lu Y."/>
            <person name="Bowser T.A."/>
            <person name="Graham I.A."/>
            <person name="Ye K."/>
        </authorList>
    </citation>
    <scope>NUCLEOTIDE SEQUENCE [LARGE SCALE GENOMIC DNA]</scope>
    <source>
        <strain evidence="4">cv. HN1</strain>
        <tissue evidence="3">Leaves</tissue>
    </source>
</reference>
<evidence type="ECO:0000313" key="4">
    <source>
        <dbReference type="Proteomes" id="UP000316621"/>
    </source>
</evidence>
<name>A0A4Y7LDP8_PAPSO</name>
<evidence type="ECO:0000256" key="1">
    <source>
        <dbReference type="SAM" id="MobiDB-lite"/>
    </source>
</evidence>
<accession>A0A4Y7LDP8</accession>
<feature type="signal peptide" evidence="2">
    <location>
        <begin position="1"/>
        <end position="19"/>
    </location>
</feature>
<organism evidence="3 4">
    <name type="scientific">Papaver somniferum</name>
    <name type="common">Opium poppy</name>
    <dbReference type="NCBI Taxonomy" id="3469"/>
    <lineage>
        <taxon>Eukaryota</taxon>
        <taxon>Viridiplantae</taxon>
        <taxon>Streptophyta</taxon>
        <taxon>Embryophyta</taxon>
        <taxon>Tracheophyta</taxon>
        <taxon>Spermatophyta</taxon>
        <taxon>Magnoliopsida</taxon>
        <taxon>Ranunculales</taxon>
        <taxon>Papaveraceae</taxon>
        <taxon>Papaveroideae</taxon>
        <taxon>Papaver</taxon>
    </lineage>
</organism>
<sequence length="113" mass="12829">MYYVFCCFMLLVIVGISMMHNNHFFGYGAEDNGEVLYSHHYPSASYIQVKQYLDMRSRKLIADRRKLGRGRFGGAPSPPRYNPPTPYSSRGCNNSSLGCTRYSPEACLLDDAK</sequence>
<keyword evidence="4" id="KW-1185">Reference proteome</keyword>
<dbReference type="AlphaFoldDB" id="A0A4Y7LDP8"/>
<dbReference type="Proteomes" id="UP000316621">
    <property type="component" value="Chromosome 11"/>
</dbReference>